<evidence type="ECO:0000256" key="2">
    <source>
        <dbReference type="ARBA" id="ARBA00022729"/>
    </source>
</evidence>
<dbReference type="NCBIfam" id="TIGR02520">
    <property type="entry name" value="pilus_B_mal_scr"/>
    <property type="match status" value="1"/>
</dbReference>
<dbReference type="AlphaFoldDB" id="A0A2W4QV95"/>
<sequence length="584" mass="61701">MKTVMAHRVKQLVVVLAALAFFLMLGCALKKSDIDKAVAYTDSQITGELSTSKQAVPAVVVHPGKWLAGREIALDHPSAPEITQRVRLASATPAPLREIAQRITQVTHIPVSLEPDLAVSSNGQASVAPRRSTPVTLPNLPLPGNGSRPQLPDLPIPGADGLPAPADRVAAGEGDGDPHALRIAYSHDGPLDGLLDQLAARFGVAWEYKGGRVVISRYVTRTFTLYLPPGTRTVEAEVGGKALTEDLTRGSISTGGTTGGISLSSGAGGSAQNNVGQTVKVETKLDPWKEIEEAVKRLLTPAGKVAASPSSGDIAVTDTPAAVKRVADYVEQKNASLVRQIAIQVEVLSVEGTDSEQFEIQWNLLFKNDTLGMMLVTPDLITGVTANLAMQILRPSSDFNGTKMIIKALSNALHGRVIQSTVATTLNNTPAPIQVTQTNGYLKATSTTVTGVTGVVSNTLVPGSITTGFQMTVTPRILDRDRVMLSYNIDLSRLLSFTNASVGSGDNQATIQIPNFERRAFIQAVAVKAGDTLVLSGFEQSADQSNLSAPVVPENSLFGSRQLTKDRTRIVILITPVLVGNGSV</sequence>
<name>A0A2W4QV95_9GAMM</name>
<feature type="domain" description="Secretin N-terminal" evidence="6">
    <location>
        <begin position="220"/>
        <end position="309"/>
    </location>
</feature>
<protein>
    <submittedName>
        <fullName evidence="7">PilN family type IVB pilus formation outer membrane protein</fullName>
    </submittedName>
</protein>
<proteinExistence type="predicted"/>
<dbReference type="InterPro" id="IPR004846">
    <property type="entry name" value="T2SS/T3SS_dom"/>
</dbReference>
<comment type="subcellular location">
    <subcellularLocation>
        <location evidence="1">Membrane</location>
    </subcellularLocation>
</comment>
<dbReference type="Pfam" id="PF07655">
    <property type="entry name" value="Secretin_N_2"/>
    <property type="match status" value="1"/>
</dbReference>
<dbReference type="PANTHER" id="PTHR30332">
    <property type="entry name" value="PROBABLE GENERAL SECRETION PATHWAY PROTEIN D"/>
    <property type="match status" value="1"/>
</dbReference>
<evidence type="ECO:0000256" key="1">
    <source>
        <dbReference type="ARBA" id="ARBA00004370"/>
    </source>
</evidence>
<gene>
    <name evidence="7" type="ORF">DM484_19875</name>
</gene>
<organism evidence="7 8">
    <name type="scientific">Candidatus Methylumidiphilus alinenensis</name>
    <dbReference type="NCBI Taxonomy" id="2202197"/>
    <lineage>
        <taxon>Bacteria</taxon>
        <taxon>Pseudomonadati</taxon>
        <taxon>Pseudomonadota</taxon>
        <taxon>Gammaproteobacteria</taxon>
        <taxon>Methylococcales</taxon>
        <taxon>Candidatus Methylumidiphilus</taxon>
    </lineage>
</organism>
<dbReference type="Proteomes" id="UP000249396">
    <property type="component" value="Unassembled WGS sequence"/>
</dbReference>
<dbReference type="InterPro" id="IPR050810">
    <property type="entry name" value="Bact_Secretion_Sys_Channel"/>
</dbReference>
<dbReference type="GO" id="GO:0019867">
    <property type="term" value="C:outer membrane"/>
    <property type="evidence" value="ECO:0007669"/>
    <property type="project" value="InterPro"/>
</dbReference>
<keyword evidence="3" id="KW-0472">Membrane</keyword>
<evidence type="ECO:0000256" key="4">
    <source>
        <dbReference type="SAM" id="MobiDB-lite"/>
    </source>
</evidence>
<dbReference type="GO" id="GO:0009306">
    <property type="term" value="P:protein secretion"/>
    <property type="evidence" value="ECO:0007669"/>
    <property type="project" value="InterPro"/>
</dbReference>
<keyword evidence="2" id="KW-0732">Signal</keyword>
<evidence type="ECO:0000259" key="5">
    <source>
        <dbReference type="Pfam" id="PF00263"/>
    </source>
</evidence>
<dbReference type="Pfam" id="PF00263">
    <property type="entry name" value="Secretin"/>
    <property type="match status" value="1"/>
</dbReference>
<dbReference type="InterPro" id="IPR011514">
    <property type="entry name" value="Secretin_N_2"/>
</dbReference>
<evidence type="ECO:0000259" key="6">
    <source>
        <dbReference type="Pfam" id="PF07655"/>
    </source>
</evidence>
<evidence type="ECO:0000256" key="3">
    <source>
        <dbReference type="ARBA" id="ARBA00023136"/>
    </source>
</evidence>
<dbReference type="PANTHER" id="PTHR30332:SF24">
    <property type="entry name" value="SECRETIN GSPD-RELATED"/>
    <property type="match status" value="1"/>
</dbReference>
<dbReference type="PROSITE" id="PS51257">
    <property type="entry name" value="PROKAR_LIPOPROTEIN"/>
    <property type="match status" value="1"/>
</dbReference>
<evidence type="ECO:0000313" key="7">
    <source>
        <dbReference type="EMBL" id="PZN74986.1"/>
    </source>
</evidence>
<feature type="domain" description="Type II/III secretion system secretin-like" evidence="5">
    <location>
        <begin position="409"/>
        <end position="579"/>
    </location>
</feature>
<reference evidence="7 8" key="1">
    <citation type="journal article" date="2018" name="Aquat. Microb. Ecol.">
        <title>Gammaproteobacterial methanotrophs dominate.</title>
        <authorList>
            <person name="Rissanen A.J."/>
            <person name="Saarenheimo J."/>
            <person name="Tiirola M."/>
            <person name="Peura S."/>
            <person name="Aalto S.L."/>
            <person name="Karvinen A."/>
            <person name="Nykanen H."/>
        </authorList>
    </citation>
    <scope>NUCLEOTIDE SEQUENCE [LARGE SCALE GENOMIC DNA]</scope>
    <source>
        <strain evidence="7">AMbin10</strain>
    </source>
</reference>
<feature type="region of interest" description="Disordered" evidence="4">
    <location>
        <begin position="122"/>
        <end position="174"/>
    </location>
</feature>
<dbReference type="EMBL" id="QJPH01000406">
    <property type="protein sequence ID" value="PZN74986.1"/>
    <property type="molecule type" value="Genomic_DNA"/>
</dbReference>
<accession>A0A2W4QV95</accession>
<evidence type="ECO:0000313" key="8">
    <source>
        <dbReference type="Proteomes" id="UP000249396"/>
    </source>
</evidence>
<dbReference type="InterPro" id="IPR013359">
    <property type="entry name" value="Pilus_4B_PilN"/>
</dbReference>
<dbReference type="GO" id="GO:0009297">
    <property type="term" value="P:pilus assembly"/>
    <property type="evidence" value="ECO:0007669"/>
    <property type="project" value="InterPro"/>
</dbReference>
<comment type="caution">
    <text evidence="7">The sequence shown here is derived from an EMBL/GenBank/DDBJ whole genome shotgun (WGS) entry which is preliminary data.</text>
</comment>